<sequence length="710" mass="79399">MQRVDDGVDICLHAGHANRVDICFFDRRGNEWHERRFQLHRALHGNWHGHVAGIDAGQAYGFRVYGRWDPDAGMRHNPAKVLLDPYARAFAQNPQLHQAIFSHQVDENFAPLPGNLACTLDSAPYCALGMVTHEAHHPIRRPHVPWDQTVIYEAHVVGLTRCLPDIPAHLRGTYAGVAHPETIRYLKGLGITTIELLPIQAKFSEPFLTRKGLENYWGYNTLSYFAPEPSYATEANRNAGPSGVIDEVKGMVSLLHDAGIEVILDVVYNHTCEAGVDGPTLSWRGIDSTAYYRHDSRQPGRFKDTTGCGNSFDFRRQAVVQLTLDSLRYWVECIGVDGFRFDLAPTLSREGDTFNRNHPLYVAMATDPVLRSVKLINEPWDLGINGWQTGNFPSPTADWNDRFRDSLRSFWLCEPAAIHAGGQGCDLRDIATRLSGSADLFGHGRIPGGRGIHSSINFVTAHDGFTVRDLVSYNEKHNEANLEDNRDGTTNNLSWNHGSEGDDGVSATSEIAVARRRSIRNLLGTLLLSAGTPMINAGDESLRTQRGNNNAYCQNSDISWMDWEITGDSRNLYETVSYLNSLRREHQVLRPTAFYTGEVSENDSIRDLEWFDATGTSMADYKWFDTNIRTLQMLRSGKGEDVDALMVINGSIDDVHVTSPHGRGQSYELVWDSVWESPNEAHCAASFAAESTALMPWLSMRLYFSTSQSS</sequence>
<evidence type="ECO:0000259" key="5">
    <source>
        <dbReference type="SMART" id="SM00642"/>
    </source>
</evidence>
<reference evidence="6 7" key="1">
    <citation type="submission" date="2019-02" db="EMBL/GenBank/DDBJ databases">
        <title>Arcanobacterium bovis sp. nov., isolated from the milk of a cow with mastitis.</title>
        <authorList>
            <person name="Sammra O."/>
            <person name="Foster G."/>
            <person name="Hassan A."/>
            <person name="Alssahen M."/>
            <person name="Laemmler C."/>
            <person name="Borowiak M."/>
            <person name="Malorny B."/>
            <person name="Abdulmawjood A."/>
        </authorList>
    </citation>
    <scope>NUCLEOTIDE SEQUENCE [LARGE SCALE GENOMIC DNA]</scope>
    <source>
        <strain evidence="6 7">C605018/01/1</strain>
    </source>
</reference>
<dbReference type="SUPFAM" id="SSF51011">
    <property type="entry name" value="Glycosyl hydrolase domain"/>
    <property type="match status" value="1"/>
</dbReference>
<dbReference type="GO" id="GO:0004135">
    <property type="term" value="F:amylo-alpha-1,6-glucosidase activity"/>
    <property type="evidence" value="ECO:0007669"/>
    <property type="project" value="InterPro"/>
</dbReference>
<dbReference type="CDD" id="cd02856">
    <property type="entry name" value="E_set_GDE_Isoamylase_N"/>
    <property type="match status" value="1"/>
</dbReference>
<comment type="caution">
    <text evidence="6">The sequence shown here is derived from an EMBL/GenBank/DDBJ whole genome shotgun (WGS) entry which is preliminary data.</text>
</comment>
<comment type="similarity">
    <text evidence="1">Belongs to the glycosyl hydrolase 13 family.</text>
</comment>
<dbReference type="SUPFAM" id="SSF51445">
    <property type="entry name" value="(Trans)glycosidases"/>
    <property type="match status" value="1"/>
</dbReference>
<dbReference type="NCBIfam" id="TIGR02100">
    <property type="entry name" value="glgX_debranch"/>
    <property type="match status" value="1"/>
</dbReference>
<dbReference type="EMBL" id="SJDT01000004">
    <property type="protein sequence ID" value="TBW21628.1"/>
    <property type="molecule type" value="Genomic_DNA"/>
</dbReference>
<dbReference type="Proteomes" id="UP000293036">
    <property type="component" value="Unassembled WGS sequence"/>
</dbReference>
<evidence type="ECO:0000256" key="3">
    <source>
        <dbReference type="ARBA" id="ARBA00023295"/>
    </source>
</evidence>
<name>A0A4V2KR95_9ACTO</name>
<dbReference type="InterPro" id="IPR013780">
    <property type="entry name" value="Glyco_hydro_b"/>
</dbReference>
<dbReference type="SUPFAM" id="SSF81296">
    <property type="entry name" value="E set domains"/>
    <property type="match status" value="1"/>
</dbReference>
<dbReference type="InterPro" id="IPR006047">
    <property type="entry name" value="GH13_cat_dom"/>
</dbReference>
<protein>
    <submittedName>
        <fullName evidence="6">Glycogen debranching enzyme GlgX</fullName>
    </submittedName>
</protein>
<dbReference type="InterPro" id="IPR014756">
    <property type="entry name" value="Ig_E-set"/>
</dbReference>
<keyword evidence="7" id="KW-1185">Reference proteome</keyword>
<dbReference type="PANTHER" id="PTHR43002">
    <property type="entry name" value="GLYCOGEN DEBRANCHING ENZYME"/>
    <property type="match status" value="1"/>
</dbReference>
<gene>
    <name evidence="6" type="primary">glgX</name>
    <name evidence="6" type="ORF">EZJ44_06575</name>
</gene>
<evidence type="ECO:0000256" key="1">
    <source>
        <dbReference type="ARBA" id="ARBA00008061"/>
    </source>
</evidence>
<dbReference type="InterPro" id="IPR017853">
    <property type="entry name" value="GH"/>
</dbReference>
<dbReference type="Pfam" id="PF02922">
    <property type="entry name" value="CBM_48"/>
    <property type="match status" value="1"/>
</dbReference>
<feature type="domain" description="Glycosyl hydrolase family 13 catalytic" evidence="5">
    <location>
        <begin position="153"/>
        <end position="583"/>
    </location>
</feature>
<dbReference type="CDD" id="cd11326">
    <property type="entry name" value="AmyAc_Glg_debranch"/>
    <property type="match status" value="1"/>
</dbReference>
<dbReference type="OrthoDB" id="3236218at2"/>
<dbReference type="Gene3D" id="2.60.40.10">
    <property type="entry name" value="Immunoglobulins"/>
    <property type="match status" value="1"/>
</dbReference>
<organism evidence="6 7">
    <name type="scientific">Arcanobacterium bovis</name>
    <dbReference type="NCBI Taxonomy" id="2529275"/>
    <lineage>
        <taxon>Bacteria</taxon>
        <taxon>Bacillati</taxon>
        <taxon>Actinomycetota</taxon>
        <taxon>Actinomycetes</taxon>
        <taxon>Actinomycetales</taxon>
        <taxon>Actinomycetaceae</taxon>
        <taxon>Arcanobacterium</taxon>
    </lineage>
</organism>
<dbReference type="Gene3D" id="2.60.40.1180">
    <property type="entry name" value="Golgi alpha-mannosidase II"/>
    <property type="match status" value="1"/>
</dbReference>
<dbReference type="Pfam" id="PF00128">
    <property type="entry name" value="Alpha-amylase"/>
    <property type="match status" value="1"/>
</dbReference>
<accession>A0A4V2KR95</accession>
<evidence type="ECO:0000313" key="6">
    <source>
        <dbReference type="EMBL" id="TBW21628.1"/>
    </source>
</evidence>
<keyword evidence="3" id="KW-0326">Glycosidase</keyword>
<dbReference type="Gene3D" id="3.20.20.80">
    <property type="entry name" value="Glycosidases"/>
    <property type="match status" value="1"/>
</dbReference>
<feature type="compositionally biased region" description="Polar residues" evidence="4">
    <location>
        <begin position="488"/>
        <end position="497"/>
    </location>
</feature>
<feature type="region of interest" description="Disordered" evidence="4">
    <location>
        <begin position="481"/>
        <end position="501"/>
    </location>
</feature>
<dbReference type="SMART" id="SM00642">
    <property type="entry name" value="Aamy"/>
    <property type="match status" value="1"/>
</dbReference>
<evidence type="ECO:0000313" key="7">
    <source>
        <dbReference type="Proteomes" id="UP000293036"/>
    </source>
</evidence>
<dbReference type="InterPro" id="IPR013783">
    <property type="entry name" value="Ig-like_fold"/>
</dbReference>
<evidence type="ECO:0000256" key="4">
    <source>
        <dbReference type="SAM" id="MobiDB-lite"/>
    </source>
</evidence>
<dbReference type="InterPro" id="IPR004193">
    <property type="entry name" value="Glyco_hydro_13_N"/>
</dbReference>
<evidence type="ECO:0000256" key="2">
    <source>
        <dbReference type="ARBA" id="ARBA00022801"/>
    </source>
</evidence>
<dbReference type="AlphaFoldDB" id="A0A4V2KR95"/>
<proteinExistence type="inferred from homology"/>
<dbReference type="GO" id="GO:0005980">
    <property type="term" value="P:glycogen catabolic process"/>
    <property type="evidence" value="ECO:0007669"/>
    <property type="project" value="InterPro"/>
</dbReference>
<keyword evidence="2" id="KW-0378">Hydrolase</keyword>
<dbReference type="InterPro" id="IPR044505">
    <property type="entry name" value="GlgX_Isoamylase_N_E_set"/>
</dbReference>
<dbReference type="InterPro" id="IPR011837">
    <property type="entry name" value="Glycogen_debranch_GlgX"/>
</dbReference>